<keyword evidence="9" id="KW-1185">Reference proteome</keyword>
<keyword evidence="3" id="KW-0227">DNA damage</keyword>
<dbReference type="SUPFAM" id="SSF52980">
    <property type="entry name" value="Restriction endonuclease-like"/>
    <property type="match status" value="1"/>
</dbReference>
<evidence type="ECO:0000256" key="3">
    <source>
        <dbReference type="ARBA" id="ARBA00022763"/>
    </source>
</evidence>
<accession>D0LCF9</accession>
<evidence type="ECO:0000313" key="9">
    <source>
        <dbReference type="Proteomes" id="UP000001219"/>
    </source>
</evidence>
<keyword evidence="1" id="KW-0540">Nuclease</keyword>
<dbReference type="InterPro" id="IPR004603">
    <property type="entry name" value="DNA_mismatch_endonuc_vsr"/>
</dbReference>
<feature type="region of interest" description="Disordered" evidence="7">
    <location>
        <begin position="1"/>
        <end position="36"/>
    </location>
</feature>
<dbReference type="GO" id="GO:0016787">
    <property type="term" value="F:hydrolase activity"/>
    <property type="evidence" value="ECO:0007669"/>
    <property type="project" value="UniProtKB-KW"/>
</dbReference>
<keyword evidence="5" id="KW-0234">DNA repair</keyword>
<dbReference type="KEGG" id="gbr:Gbro_0348"/>
<dbReference type="eggNOG" id="COG3727">
    <property type="taxonomic scope" value="Bacteria"/>
</dbReference>
<organism evidence="8 9">
    <name type="scientific">Gordonia bronchialis (strain ATCC 25592 / DSM 43247 / BCRC 13721 / JCM 3198 / KCTC 3076 / NBRC 16047 / NCTC 10667)</name>
    <name type="common">Rhodococcus bronchialis</name>
    <dbReference type="NCBI Taxonomy" id="526226"/>
    <lineage>
        <taxon>Bacteria</taxon>
        <taxon>Bacillati</taxon>
        <taxon>Actinomycetota</taxon>
        <taxon>Actinomycetes</taxon>
        <taxon>Mycobacteriales</taxon>
        <taxon>Gordoniaceae</taxon>
        <taxon>Gordonia</taxon>
    </lineage>
</organism>
<dbReference type="NCBIfam" id="TIGR00632">
    <property type="entry name" value="vsr"/>
    <property type="match status" value="1"/>
</dbReference>
<dbReference type="OrthoDB" id="9801520at2"/>
<dbReference type="AlphaFoldDB" id="D0LCF9"/>
<reference evidence="8 9" key="2">
    <citation type="journal article" date="2010" name="Stand. Genomic Sci.">
        <title>Complete genome sequence of Gordonia bronchialis type strain (3410).</title>
        <authorList>
            <person name="Ivanova N."/>
            <person name="Sikorski J."/>
            <person name="Jando M."/>
            <person name="Lapidus A."/>
            <person name="Nolan M."/>
            <person name="Lucas S."/>
            <person name="Del Rio T.G."/>
            <person name="Tice H."/>
            <person name="Copeland A."/>
            <person name="Cheng J.F."/>
            <person name="Chen F."/>
            <person name="Bruce D."/>
            <person name="Goodwin L."/>
            <person name="Pitluck S."/>
            <person name="Mavromatis K."/>
            <person name="Ovchinnikova G."/>
            <person name="Pati A."/>
            <person name="Chen A."/>
            <person name="Palaniappan K."/>
            <person name="Land M."/>
            <person name="Hauser L."/>
            <person name="Chang Y.J."/>
            <person name="Jeffries C.D."/>
            <person name="Chain P."/>
            <person name="Saunders E."/>
            <person name="Han C."/>
            <person name="Detter J.C."/>
            <person name="Brettin T."/>
            <person name="Rohde M."/>
            <person name="Goker M."/>
            <person name="Bristow J."/>
            <person name="Eisen J.A."/>
            <person name="Markowitz V."/>
            <person name="Hugenholtz P."/>
            <person name="Klenk H.P."/>
            <person name="Kyrpides N.C."/>
        </authorList>
    </citation>
    <scope>NUCLEOTIDE SEQUENCE [LARGE SCALE GENOMIC DNA]</scope>
    <source>
        <strain evidence="9">ATCC 25592 / DSM 43247 / BCRC 13721 / JCM 3198 / KCTC 3076 / NBRC 16047 / NCTC 10667</strain>
    </source>
</reference>
<dbReference type="Proteomes" id="UP000001219">
    <property type="component" value="Chromosome"/>
</dbReference>
<name>D0LCF9_GORB4</name>
<evidence type="ECO:0000256" key="2">
    <source>
        <dbReference type="ARBA" id="ARBA00022759"/>
    </source>
</evidence>
<dbReference type="EMBL" id="CP001802">
    <property type="protein sequence ID" value="ACY19683.1"/>
    <property type="molecule type" value="Genomic_DNA"/>
</dbReference>
<dbReference type="Gene3D" id="3.40.960.10">
    <property type="entry name" value="VSR Endonuclease"/>
    <property type="match status" value="1"/>
</dbReference>
<evidence type="ECO:0000256" key="6">
    <source>
        <dbReference type="ARBA" id="ARBA00029466"/>
    </source>
</evidence>
<keyword evidence="4" id="KW-0378">Hydrolase</keyword>
<dbReference type="GO" id="GO:0004519">
    <property type="term" value="F:endonuclease activity"/>
    <property type="evidence" value="ECO:0007669"/>
    <property type="project" value="UniProtKB-KW"/>
</dbReference>
<dbReference type="InterPro" id="IPR011335">
    <property type="entry name" value="Restrct_endonuc-II-like"/>
</dbReference>
<dbReference type="HOGENOM" id="CLU_111913_2_1_11"/>
<evidence type="ECO:0000256" key="7">
    <source>
        <dbReference type="SAM" id="MobiDB-lite"/>
    </source>
</evidence>
<dbReference type="RefSeq" id="WP_012832274.1">
    <property type="nucleotide sequence ID" value="NC_013441.1"/>
</dbReference>
<evidence type="ECO:0000256" key="4">
    <source>
        <dbReference type="ARBA" id="ARBA00022801"/>
    </source>
</evidence>
<evidence type="ECO:0000256" key="5">
    <source>
        <dbReference type="ARBA" id="ARBA00023204"/>
    </source>
</evidence>
<reference evidence="9" key="1">
    <citation type="submission" date="2009-10" db="EMBL/GenBank/DDBJ databases">
        <title>The complete chromosome of Gordonia bronchialis DSM 43247.</title>
        <authorList>
            <consortium name="US DOE Joint Genome Institute (JGI-PGF)"/>
            <person name="Lucas S."/>
            <person name="Copeland A."/>
            <person name="Lapidus A."/>
            <person name="Glavina del Rio T."/>
            <person name="Dalin E."/>
            <person name="Tice H."/>
            <person name="Bruce D."/>
            <person name="Goodwin L."/>
            <person name="Pitluck S."/>
            <person name="Kyrpides N."/>
            <person name="Mavromatis K."/>
            <person name="Ivanova N."/>
            <person name="Ovchinnikova G."/>
            <person name="Saunders E."/>
            <person name="Brettin T."/>
            <person name="Detter J.C."/>
            <person name="Han C."/>
            <person name="Larimer F."/>
            <person name="Land M."/>
            <person name="Hauser L."/>
            <person name="Markowitz V."/>
            <person name="Cheng J.-F."/>
            <person name="Hugenholtz P."/>
            <person name="Woyke T."/>
            <person name="Wu D."/>
            <person name="Jando M."/>
            <person name="Schneider S."/>
            <person name="Goeker M."/>
            <person name="Klenk H.-P."/>
            <person name="Eisen J.A."/>
        </authorList>
    </citation>
    <scope>NUCLEOTIDE SEQUENCE [LARGE SCALE GENOMIC DNA]</scope>
    <source>
        <strain evidence="9">ATCC 25592 / DSM 43247 / BCRC 13721 / JCM 3198 / KCTC 3076 / NBRC 16047 / NCTC 10667</strain>
    </source>
</reference>
<dbReference type="GO" id="GO:0006298">
    <property type="term" value="P:mismatch repair"/>
    <property type="evidence" value="ECO:0007669"/>
    <property type="project" value="InterPro"/>
</dbReference>
<sequence length="161" mass="18630">MVSAGVPHRPSDRPAASSETVRSRMSRQRNKDTAPEVQVRKILHARGARFRTDVKLESDLRTRADLAWRGLRLAVFIDGCFWHGCPEHATRPASNAEWWAEKLDANVARDRRTDALLADRGWTVRRYWEHEDPERVADDILATLRRLRRCTGRADRSHTPR</sequence>
<dbReference type="STRING" id="526226.Gbro_0348"/>
<dbReference type="CDD" id="cd00221">
    <property type="entry name" value="Vsr"/>
    <property type="match status" value="1"/>
</dbReference>
<proteinExistence type="inferred from homology"/>
<evidence type="ECO:0000313" key="8">
    <source>
        <dbReference type="EMBL" id="ACY19683.1"/>
    </source>
</evidence>
<keyword evidence="2 8" id="KW-0255">Endonuclease</keyword>
<dbReference type="Pfam" id="PF03852">
    <property type="entry name" value="Vsr"/>
    <property type="match status" value="1"/>
</dbReference>
<comment type="similarity">
    <text evidence="6">Belongs to the Vsr family.</text>
</comment>
<evidence type="ECO:0000256" key="1">
    <source>
        <dbReference type="ARBA" id="ARBA00022722"/>
    </source>
</evidence>
<gene>
    <name evidence="8" type="ordered locus">Gbro_0348</name>
</gene>
<protein>
    <submittedName>
        <fullName evidence="8">DNA mismatch endonuclease Vsr</fullName>
    </submittedName>
</protein>